<sequence>MEPAIAVAGPPQPEHHSEPGRVTGLATLAEPSSAAEEPVATPPQPPLVLRHAPAVPAAVSRPVLTTVTPTSVGEPVEPAQPFRSVTEVERIFAEYQANDVAGLAALTGFTSVADPPPATPAPEPQPEVRRLRRPTLGQARRLARTANPDREQATGENTPAPPGPAENHAIADHGGPTTPDTDAVSAAPIPTGLLTTPPASLSANKPATPQPDHTTDTVPGTIAATFRTQFGVDVADVPVRRGRAVSAQAATLSARAFTTAGEVFLPDEADALTTVDAGGLLVHELTHVAQQRLLGPAVPPEASADGAELERRALAAEQWARGENAPPDALVPETMTAEAGQPPEVMRAEAVSWSLPSEAPAEAPDDSELVARLDRLDETVAELAKQDREPAEALADRLYHRLRHRLRGELLVDRERRGTLADRW</sequence>
<dbReference type="InterPro" id="IPR025295">
    <property type="entry name" value="eCIS_core_dom"/>
</dbReference>
<evidence type="ECO:0000259" key="2">
    <source>
        <dbReference type="Pfam" id="PF13699"/>
    </source>
</evidence>
<feature type="domain" description="eCIS core" evidence="2">
    <location>
        <begin position="218"/>
        <end position="292"/>
    </location>
</feature>
<organism evidence="3 4">
    <name type="scientific">Amycolatopsis iheyensis</name>
    <dbReference type="NCBI Taxonomy" id="2945988"/>
    <lineage>
        <taxon>Bacteria</taxon>
        <taxon>Bacillati</taxon>
        <taxon>Actinomycetota</taxon>
        <taxon>Actinomycetes</taxon>
        <taxon>Pseudonocardiales</taxon>
        <taxon>Pseudonocardiaceae</taxon>
        <taxon>Amycolatopsis</taxon>
    </lineage>
</organism>
<dbReference type="Pfam" id="PF13699">
    <property type="entry name" value="eCIS_core"/>
    <property type="match status" value="1"/>
</dbReference>
<dbReference type="Proteomes" id="UP001144096">
    <property type="component" value="Unassembled WGS sequence"/>
</dbReference>
<feature type="region of interest" description="Disordered" evidence="1">
    <location>
        <begin position="111"/>
        <end position="217"/>
    </location>
</feature>
<keyword evidence="4" id="KW-1185">Reference proteome</keyword>
<dbReference type="RefSeq" id="WP_257924387.1">
    <property type="nucleotide sequence ID" value="NZ_JAMXQV010000021.1"/>
</dbReference>
<dbReference type="AlphaFoldDB" id="A0A9X2SNA1"/>
<feature type="compositionally biased region" description="Polar residues" evidence="1">
    <location>
        <begin position="193"/>
        <end position="207"/>
    </location>
</feature>
<comment type="caution">
    <text evidence="3">The sequence shown here is derived from an EMBL/GenBank/DDBJ whole genome shotgun (WGS) entry which is preliminary data.</text>
</comment>
<evidence type="ECO:0000313" key="3">
    <source>
        <dbReference type="EMBL" id="MCR6487823.1"/>
    </source>
</evidence>
<dbReference type="EMBL" id="JAMXQV010000021">
    <property type="protein sequence ID" value="MCR6487823.1"/>
    <property type="molecule type" value="Genomic_DNA"/>
</dbReference>
<feature type="compositionally biased region" description="Pro residues" evidence="1">
    <location>
        <begin position="114"/>
        <end position="125"/>
    </location>
</feature>
<reference evidence="3" key="1">
    <citation type="submission" date="2022-06" db="EMBL/GenBank/DDBJ databases">
        <title>Amycolatopsis iheyaensis sp. nov., a new species of the genus Amycolatopsis isolated from soil in Iheya island, Japan.</title>
        <authorList>
            <person name="Ngamcharungchit C."/>
            <person name="Kanto H."/>
            <person name="Take A."/>
            <person name="Intra B."/>
            <person name="Matsumoto A."/>
            <person name="Panbangred W."/>
            <person name="Inahashi Y."/>
        </authorList>
    </citation>
    <scope>NUCLEOTIDE SEQUENCE</scope>
    <source>
        <strain evidence="3">OK19-0408</strain>
    </source>
</reference>
<feature type="compositionally biased region" description="Low complexity" evidence="1">
    <location>
        <begin position="25"/>
        <end position="39"/>
    </location>
</feature>
<evidence type="ECO:0000313" key="4">
    <source>
        <dbReference type="Proteomes" id="UP001144096"/>
    </source>
</evidence>
<gene>
    <name evidence="3" type="ORF">M8542_33855</name>
</gene>
<proteinExistence type="predicted"/>
<feature type="region of interest" description="Disordered" evidence="1">
    <location>
        <begin position="1"/>
        <end position="48"/>
    </location>
</feature>
<protein>
    <submittedName>
        <fullName evidence="3">DUF4157 domain-containing protein</fullName>
    </submittedName>
</protein>
<name>A0A9X2SNA1_9PSEU</name>
<evidence type="ECO:0000256" key="1">
    <source>
        <dbReference type="SAM" id="MobiDB-lite"/>
    </source>
</evidence>
<accession>A0A9X2SNA1</accession>